<protein>
    <submittedName>
        <fullName evidence="1">Uncharacterized protein</fullName>
    </submittedName>
</protein>
<keyword evidence="2" id="KW-1185">Reference proteome</keyword>
<proteinExistence type="predicted"/>
<organism evidence="1 2">
    <name type="scientific">Brachionus plicatilis</name>
    <name type="common">Marine rotifer</name>
    <name type="synonym">Brachionus muelleri</name>
    <dbReference type="NCBI Taxonomy" id="10195"/>
    <lineage>
        <taxon>Eukaryota</taxon>
        <taxon>Metazoa</taxon>
        <taxon>Spiralia</taxon>
        <taxon>Gnathifera</taxon>
        <taxon>Rotifera</taxon>
        <taxon>Eurotatoria</taxon>
        <taxon>Monogononta</taxon>
        <taxon>Pseudotrocha</taxon>
        <taxon>Ploima</taxon>
        <taxon>Brachionidae</taxon>
        <taxon>Brachionus</taxon>
    </lineage>
</organism>
<sequence>MNFFIIVLGIKLNCISESEIKLDSPIRFNYKLVKNYLFLNITQHCIRQLEKMKIFLTIISEFESFIKNSKFVIKQISIIFLLVLKQKK</sequence>
<gene>
    <name evidence="1" type="ORF">BpHYR1_039215</name>
</gene>
<name>A0A3M7QW59_BRAPC</name>
<dbReference type="EMBL" id="REGN01004943">
    <property type="protein sequence ID" value="RNA15459.1"/>
    <property type="molecule type" value="Genomic_DNA"/>
</dbReference>
<reference evidence="1 2" key="1">
    <citation type="journal article" date="2018" name="Sci. Rep.">
        <title>Genomic signatures of local adaptation to the degree of environmental predictability in rotifers.</title>
        <authorList>
            <person name="Franch-Gras L."/>
            <person name="Hahn C."/>
            <person name="Garcia-Roger E.M."/>
            <person name="Carmona M.J."/>
            <person name="Serra M."/>
            <person name="Gomez A."/>
        </authorList>
    </citation>
    <scope>NUCLEOTIDE SEQUENCE [LARGE SCALE GENOMIC DNA]</scope>
    <source>
        <strain evidence="1">HYR1</strain>
    </source>
</reference>
<evidence type="ECO:0000313" key="2">
    <source>
        <dbReference type="Proteomes" id="UP000276133"/>
    </source>
</evidence>
<accession>A0A3M7QW59</accession>
<dbReference type="AlphaFoldDB" id="A0A3M7QW59"/>
<evidence type="ECO:0000313" key="1">
    <source>
        <dbReference type="EMBL" id="RNA15459.1"/>
    </source>
</evidence>
<dbReference type="Proteomes" id="UP000276133">
    <property type="component" value="Unassembled WGS sequence"/>
</dbReference>
<comment type="caution">
    <text evidence="1">The sequence shown here is derived from an EMBL/GenBank/DDBJ whole genome shotgun (WGS) entry which is preliminary data.</text>
</comment>